<protein>
    <recommendedName>
        <fullName evidence="6">XK-related protein</fullName>
    </recommendedName>
</protein>
<dbReference type="GO" id="GO:0005886">
    <property type="term" value="C:plasma membrane"/>
    <property type="evidence" value="ECO:0007669"/>
    <property type="project" value="UniProtKB-ARBA"/>
</dbReference>
<evidence type="ECO:0000313" key="9">
    <source>
        <dbReference type="Proteomes" id="UP001519460"/>
    </source>
</evidence>
<dbReference type="Pfam" id="PF09815">
    <property type="entry name" value="XK-related"/>
    <property type="match status" value="1"/>
</dbReference>
<evidence type="ECO:0000256" key="2">
    <source>
        <dbReference type="ARBA" id="ARBA00008789"/>
    </source>
</evidence>
<reference evidence="8 9" key="1">
    <citation type="journal article" date="2023" name="Sci. Data">
        <title>Genome assembly of the Korean intertidal mud-creeper Batillaria attramentaria.</title>
        <authorList>
            <person name="Patra A.K."/>
            <person name="Ho P.T."/>
            <person name="Jun S."/>
            <person name="Lee S.J."/>
            <person name="Kim Y."/>
            <person name="Won Y.J."/>
        </authorList>
    </citation>
    <scope>NUCLEOTIDE SEQUENCE [LARGE SCALE GENOMIC DNA]</scope>
    <source>
        <strain evidence="8">Wonlab-2016</strain>
    </source>
</reference>
<proteinExistence type="inferred from homology"/>
<comment type="subcellular location">
    <subcellularLocation>
        <location evidence="1 6">Membrane</location>
        <topology evidence="1 6">Multi-pass membrane protein</topology>
    </subcellularLocation>
</comment>
<feature type="transmembrane region" description="Helical" evidence="6">
    <location>
        <begin position="152"/>
        <end position="170"/>
    </location>
</feature>
<gene>
    <name evidence="8" type="ORF">BaRGS_00002991</name>
</gene>
<name>A0ABD0M1W2_9CAEN</name>
<evidence type="ECO:0000256" key="6">
    <source>
        <dbReference type="RuleBase" id="RU910716"/>
    </source>
</evidence>
<keyword evidence="5 6" id="KW-0472">Membrane</keyword>
<keyword evidence="4 6" id="KW-1133">Transmembrane helix</keyword>
<dbReference type="Proteomes" id="UP001519460">
    <property type="component" value="Unassembled WGS sequence"/>
</dbReference>
<feature type="compositionally biased region" description="Polar residues" evidence="7">
    <location>
        <begin position="52"/>
        <end position="64"/>
    </location>
</feature>
<organism evidence="8 9">
    <name type="scientific">Batillaria attramentaria</name>
    <dbReference type="NCBI Taxonomy" id="370345"/>
    <lineage>
        <taxon>Eukaryota</taxon>
        <taxon>Metazoa</taxon>
        <taxon>Spiralia</taxon>
        <taxon>Lophotrochozoa</taxon>
        <taxon>Mollusca</taxon>
        <taxon>Gastropoda</taxon>
        <taxon>Caenogastropoda</taxon>
        <taxon>Sorbeoconcha</taxon>
        <taxon>Cerithioidea</taxon>
        <taxon>Batillariidae</taxon>
        <taxon>Batillaria</taxon>
    </lineage>
</organism>
<keyword evidence="3 6" id="KW-0812">Transmembrane</keyword>
<feature type="transmembrane region" description="Helical" evidence="6">
    <location>
        <begin position="120"/>
        <end position="146"/>
    </location>
</feature>
<evidence type="ECO:0000313" key="8">
    <source>
        <dbReference type="EMBL" id="KAK7505720.1"/>
    </source>
</evidence>
<accession>A0ABD0M1W2</accession>
<evidence type="ECO:0000256" key="7">
    <source>
        <dbReference type="SAM" id="MobiDB-lite"/>
    </source>
</evidence>
<dbReference type="EMBL" id="JACVVK020000009">
    <property type="protein sequence ID" value="KAK7505720.1"/>
    <property type="molecule type" value="Genomic_DNA"/>
</dbReference>
<evidence type="ECO:0000256" key="1">
    <source>
        <dbReference type="ARBA" id="ARBA00004141"/>
    </source>
</evidence>
<feature type="compositionally biased region" description="Polar residues" evidence="7">
    <location>
        <begin position="18"/>
        <end position="29"/>
    </location>
</feature>
<dbReference type="AlphaFoldDB" id="A0ABD0M1W2"/>
<evidence type="ECO:0000256" key="5">
    <source>
        <dbReference type="ARBA" id="ARBA00023136"/>
    </source>
</evidence>
<feature type="region of interest" description="Disordered" evidence="7">
    <location>
        <begin position="1"/>
        <end position="64"/>
    </location>
</feature>
<dbReference type="InterPro" id="IPR018629">
    <property type="entry name" value="XK-rel"/>
</dbReference>
<evidence type="ECO:0000256" key="4">
    <source>
        <dbReference type="ARBA" id="ARBA00022989"/>
    </source>
</evidence>
<comment type="caution">
    <text evidence="8">The sequence shown here is derived from an EMBL/GenBank/DDBJ whole genome shotgun (WGS) entry which is preliminary data.</text>
</comment>
<evidence type="ECO:0000256" key="3">
    <source>
        <dbReference type="ARBA" id="ARBA00022692"/>
    </source>
</evidence>
<comment type="similarity">
    <text evidence="2 6">Belongs to the XK family.</text>
</comment>
<sequence>MQKPPAFRRSAEAMENLGSDSKTSWTAVTDPNCEGERTADTFPETQPEAATEESNNTQHPQTRNPWHIAKRAWGTVHDTQHGGITRLEMVIVVVSIVLYIVDVGTDVQLAVRYFQHGERIYGGLTTAFITVAYLVVLVVGFGSYMGNYDVPGYWWACRITFLMLGLSPVVL</sequence>
<comment type="caution">
    <text evidence="6">Lacks conserved residue(s) required for the propagation of feature annotation.</text>
</comment>
<keyword evidence="9" id="KW-1185">Reference proteome</keyword>